<dbReference type="Pfam" id="PF04794">
    <property type="entry name" value="YdjC"/>
    <property type="match status" value="1"/>
</dbReference>
<dbReference type="SUPFAM" id="SSF88713">
    <property type="entry name" value="Glycoside hydrolase/deacetylase"/>
    <property type="match status" value="1"/>
</dbReference>
<organism evidence="6 7">
    <name type="scientific">Vibrio mediterranei</name>
    <dbReference type="NCBI Taxonomy" id="689"/>
    <lineage>
        <taxon>Bacteria</taxon>
        <taxon>Pseudomonadati</taxon>
        <taxon>Pseudomonadota</taxon>
        <taxon>Gammaproteobacteria</taxon>
        <taxon>Vibrionales</taxon>
        <taxon>Vibrionaceae</taxon>
        <taxon>Vibrio</taxon>
    </lineage>
</organism>
<dbReference type="InterPro" id="IPR011330">
    <property type="entry name" value="Glyco_hydro/deAcase_b/a-brl"/>
</dbReference>
<dbReference type="PANTHER" id="PTHR31609">
    <property type="entry name" value="YDJC DEACETYLASE FAMILY MEMBER"/>
    <property type="match status" value="1"/>
</dbReference>
<dbReference type="InterPro" id="IPR006879">
    <property type="entry name" value="YdjC-like"/>
</dbReference>
<evidence type="ECO:0000256" key="1">
    <source>
        <dbReference type="ARBA" id="ARBA00001946"/>
    </source>
</evidence>
<dbReference type="Proteomes" id="UP000279760">
    <property type="component" value="Chromosome 1"/>
</dbReference>
<dbReference type="AlphaFoldDB" id="A0A3G4VG28"/>
<evidence type="ECO:0000256" key="2">
    <source>
        <dbReference type="ARBA" id="ARBA00022723"/>
    </source>
</evidence>
<accession>A0A3G4VG28</accession>
<dbReference type="GO" id="GO:0046872">
    <property type="term" value="F:metal ion binding"/>
    <property type="evidence" value="ECO:0007669"/>
    <property type="project" value="UniProtKB-KW"/>
</dbReference>
<name>A0A3G4VG28_9VIBR</name>
<dbReference type="InterPro" id="IPR022948">
    <property type="entry name" value="COD_ChbG_bac"/>
</dbReference>
<keyword evidence="3" id="KW-0378">Hydrolase</keyword>
<evidence type="ECO:0000256" key="4">
    <source>
        <dbReference type="ARBA" id="ARBA00022842"/>
    </source>
</evidence>
<dbReference type="GeneID" id="64085728"/>
<reference evidence="6 7" key="1">
    <citation type="submission" date="2018-11" db="EMBL/GenBank/DDBJ databases">
        <title>Complete Genome Sequence of Vbrio mediterranei 117-T6: a Potential Pathogen Bacteria Isolated from the Conchocelis of Pyropia.</title>
        <authorList>
            <person name="Liu Q."/>
        </authorList>
    </citation>
    <scope>NUCLEOTIDE SEQUENCE [LARGE SCALE GENOMIC DNA]</scope>
    <source>
        <strain evidence="6 7">117-T6</strain>
    </source>
</reference>
<gene>
    <name evidence="6" type="ORF">ECB94_15650</name>
</gene>
<keyword evidence="2" id="KW-0479">Metal-binding</keyword>
<evidence type="ECO:0000313" key="7">
    <source>
        <dbReference type="Proteomes" id="UP000279760"/>
    </source>
</evidence>
<dbReference type="GO" id="GO:0000272">
    <property type="term" value="P:polysaccharide catabolic process"/>
    <property type="evidence" value="ECO:0007669"/>
    <property type="project" value="InterPro"/>
</dbReference>
<keyword evidence="5" id="KW-0119">Carbohydrate metabolism</keyword>
<keyword evidence="4" id="KW-0460">Magnesium</keyword>
<protein>
    <submittedName>
        <fullName evidence="6">Carbohydrate deacetylase</fullName>
    </submittedName>
</protein>
<dbReference type="PANTHER" id="PTHR31609:SF1">
    <property type="entry name" value="CARBOHYDRATE DEACETYLASE"/>
    <property type="match status" value="1"/>
</dbReference>
<sequence>MKLILNADDFGLTESVNLAIADCFHAGMVKSTTIMMNQPAVEHAAELYRRGLISEVGLHFTVTAGRPISDPDLIPSLVNDDGEFFDKTILFNKSDVSSDEVEVELKAQYRAALDMGFNINHIDSHHFGGVYRPLKQGFTQAVNKVGLPVRRIDNIIQGQELLAVPTPDVFDMGFYAEGATIDHLKAMLLAYQEQKPSGTIELMCHPARKVSEELVALSSYTDSRVEEWRILTNLEMSLWLQQQGIECVGFDALNV</sequence>
<dbReference type="GO" id="GO:0016811">
    <property type="term" value="F:hydrolase activity, acting on carbon-nitrogen (but not peptide) bonds, in linear amides"/>
    <property type="evidence" value="ECO:0007669"/>
    <property type="project" value="InterPro"/>
</dbReference>
<dbReference type="Gene3D" id="3.20.20.370">
    <property type="entry name" value="Glycoside hydrolase/deacetylase"/>
    <property type="match status" value="1"/>
</dbReference>
<comment type="cofactor">
    <cofactor evidence="1">
        <name>Mg(2+)</name>
        <dbReference type="ChEBI" id="CHEBI:18420"/>
    </cofactor>
</comment>
<evidence type="ECO:0000256" key="3">
    <source>
        <dbReference type="ARBA" id="ARBA00022801"/>
    </source>
</evidence>
<dbReference type="EMBL" id="CP033577">
    <property type="protein sequence ID" value="AYV22592.1"/>
    <property type="molecule type" value="Genomic_DNA"/>
</dbReference>
<dbReference type="GO" id="GO:0019213">
    <property type="term" value="F:deacetylase activity"/>
    <property type="evidence" value="ECO:0007669"/>
    <property type="project" value="TreeGrafter"/>
</dbReference>
<dbReference type="RefSeq" id="WP_124940963.1">
    <property type="nucleotide sequence ID" value="NZ_CP033577.1"/>
</dbReference>
<evidence type="ECO:0000313" key="6">
    <source>
        <dbReference type="EMBL" id="AYV22592.1"/>
    </source>
</evidence>
<evidence type="ECO:0000256" key="5">
    <source>
        <dbReference type="ARBA" id="ARBA00023277"/>
    </source>
</evidence>
<proteinExistence type="predicted"/>
<dbReference type="CDD" id="cd10803">
    <property type="entry name" value="YdjC_EF3048_like"/>
    <property type="match status" value="1"/>
</dbReference>